<dbReference type="RefSeq" id="WP_146781977.1">
    <property type="nucleotide sequence ID" value="NZ_VOLT01000001.1"/>
</dbReference>
<evidence type="ECO:0000256" key="1">
    <source>
        <dbReference type="ARBA" id="ARBA00023015"/>
    </source>
</evidence>
<dbReference type="PANTHER" id="PTHR46797:SF23">
    <property type="entry name" value="HTH-TYPE TRANSCRIPTIONAL REGULATOR SUTR"/>
    <property type="match status" value="1"/>
</dbReference>
<dbReference type="EMBL" id="VOLT01000001">
    <property type="protein sequence ID" value="TWX71729.1"/>
    <property type="molecule type" value="Genomic_DNA"/>
</dbReference>
<dbReference type="AlphaFoldDB" id="A0A5C6QSA1"/>
<dbReference type="Pfam" id="PF01381">
    <property type="entry name" value="HTH_3"/>
    <property type="match status" value="1"/>
</dbReference>
<dbReference type="CDD" id="cd00093">
    <property type="entry name" value="HTH_XRE"/>
    <property type="match status" value="1"/>
</dbReference>
<evidence type="ECO:0000256" key="3">
    <source>
        <dbReference type="ARBA" id="ARBA00023163"/>
    </source>
</evidence>
<dbReference type="Proteomes" id="UP000321822">
    <property type="component" value="Unassembled WGS sequence"/>
</dbReference>
<protein>
    <submittedName>
        <fullName evidence="5">Helix-turn-helix transcriptional regulator</fullName>
    </submittedName>
</protein>
<keyword evidence="2" id="KW-0238">DNA-binding</keyword>
<dbReference type="SMART" id="SM00530">
    <property type="entry name" value="HTH_XRE"/>
    <property type="match status" value="1"/>
</dbReference>
<keyword evidence="6" id="KW-1185">Reference proteome</keyword>
<evidence type="ECO:0000313" key="6">
    <source>
        <dbReference type="Proteomes" id="UP000321822"/>
    </source>
</evidence>
<evidence type="ECO:0000313" key="5">
    <source>
        <dbReference type="EMBL" id="TWX71729.1"/>
    </source>
</evidence>
<dbReference type="InterPro" id="IPR010982">
    <property type="entry name" value="Lambda_DNA-bd_dom_sf"/>
</dbReference>
<name>A0A5C6QSA1_9GAMM</name>
<dbReference type="InterPro" id="IPR050807">
    <property type="entry name" value="TransReg_Diox_bact_type"/>
</dbReference>
<evidence type="ECO:0000256" key="2">
    <source>
        <dbReference type="ARBA" id="ARBA00023125"/>
    </source>
</evidence>
<gene>
    <name evidence="5" type="ORF">ESZ36_00385</name>
</gene>
<comment type="caution">
    <text evidence="5">The sequence shown here is derived from an EMBL/GenBank/DDBJ whole genome shotgun (WGS) entry which is preliminary data.</text>
</comment>
<dbReference type="PANTHER" id="PTHR46797">
    <property type="entry name" value="HTH-TYPE TRANSCRIPTIONAL REGULATOR"/>
    <property type="match status" value="1"/>
</dbReference>
<proteinExistence type="predicted"/>
<dbReference type="SUPFAM" id="SSF47413">
    <property type="entry name" value="lambda repressor-like DNA-binding domains"/>
    <property type="match status" value="1"/>
</dbReference>
<organism evidence="5 6">
    <name type="scientific">Colwellia demingiae</name>
    <dbReference type="NCBI Taxonomy" id="89401"/>
    <lineage>
        <taxon>Bacteria</taxon>
        <taxon>Pseudomonadati</taxon>
        <taxon>Pseudomonadota</taxon>
        <taxon>Gammaproteobacteria</taxon>
        <taxon>Alteromonadales</taxon>
        <taxon>Colwelliaceae</taxon>
        <taxon>Colwellia</taxon>
    </lineage>
</organism>
<accession>A0A5C6QSA1</accession>
<dbReference type="OrthoDB" id="9800901at2"/>
<feature type="domain" description="HTH cro/C1-type" evidence="4">
    <location>
        <begin position="12"/>
        <end position="66"/>
    </location>
</feature>
<evidence type="ECO:0000259" key="4">
    <source>
        <dbReference type="PROSITE" id="PS50943"/>
    </source>
</evidence>
<reference evidence="5 6" key="1">
    <citation type="submission" date="2019-07" db="EMBL/GenBank/DDBJ databases">
        <title>Genomes of sea-ice associated Colwellia species.</title>
        <authorList>
            <person name="Bowman J.P."/>
        </authorList>
    </citation>
    <scope>NUCLEOTIDE SEQUENCE [LARGE SCALE GENOMIC DNA]</scope>
    <source>
        <strain evidence="5 6">ACAM 459</strain>
    </source>
</reference>
<dbReference type="PROSITE" id="PS50943">
    <property type="entry name" value="HTH_CROC1"/>
    <property type="match status" value="1"/>
</dbReference>
<keyword evidence="3" id="KW-0804">Transcription</keyword>
<dbReference type="GO" id="GO:0003700">
    <property type="term" value="F:DNA-binding transcription factor activity"/>
    <property type="evidence" value="ECO:0007669"/>
    <property type="project" value="TreeGrafter"/>
</dbReference>
<dbReference type="InterPro" id="IPR001387">
    <property type="entry name" value="Cro/C1-type_HTH"/>
</dbReference>
<sequence>MDDFAKIIGKNIKVMRVQKDMSQADLAFSADIDQSYLSRVENGTVNITIIKLYKMTVVMNCTVQELLPEMDLSHGNND</sequence>
<dbReference type="GO" id="GO:0003677">
    <property type="term" value="F:DNA binding"/>
    <property type="evidence" value="ECO:0007669"/>
    <property type="project" value="UniProtKB-KW"/>
</dbReference>
<dbReference type="GO" id="GO:0005829">
    <property type="term" value="C:cytosol"/>
    <property type="evidence" value="ECO:0007669"/>
    <property type="project" value="TreeGrafter"/>
</dbReference>
<dbReference type="Gene3D" id="1.10.260.40">
    <property type="entry name" value="lambda repressor-like DNA-binding domains"/>
    <property type="match status" value="1"/>
</dbReference>
<keyword evidence="1" id="KW-0805">Transcription regulation</keyword>